<evidence type="ECO:0000256" key="1">
    <source>
        <dbReference type="SAM" id="Coils"/>
    </source>
</evidence>
<feature type="compositionally biased region" description="Basic and acidic residues" evidence="2">
    <location>
        <begin position="61"/>
        <end position="72"/>
    </location>
</feature>
<feature type="compositionally biased region" description="Pro residues" evidence="2">
    <location>
        <begin position="294"/>
        <end position="308"/>
    </location>
</feature>
<feature type="region of interest" description="Disordered" evidence="2">
    <location>
        <begin position="293"/>
        <end position="351"/>
    </location>
</feature>
<reference evidence="3" key="1">
    <citation type="submission" date="2020-03" db="EMBL/GenBank/DDBJ databases">
        <title>The deep terrestrial virosphere.</title>
        <authorList>
            <person name="Holmfeldt K."/>
            <person name="Nilsson E."/>
            <person name="Simone D."/>
            <person name="Lopez-Fernandez M."/>
            <person name="Wu X."/>
            <person name="de Brujin I."/>
            <person name="Lundin D."/>
            <person name="Andersson A."/>
            <person name="Bertilsson S."/>
            <person name="Dopson M."/>
        </authorList>
    </citation>
    <scope>NUCLEOTIDE SEQUENCE</scope>
    <source>
        <strain evidence="5">MM171A00166</strain>
        <strain evidence="7">MM415A00140</strain>
        <strain evidence="4">MM415B00227</strain>
        <strain evidence="3">TM448A00134</strain>
        <strain evidence="6">TM448B00166</strain>
    </source>
</reference>
<keyword evidence="1" id="KW-0175">Coiled coil</keyword>
<evidence type="ECO:0000313" key="6">
    <source>
        <dbReference type="EMBL" id="QJH94028.1"/>
    </source>
</evidence>
<dbReference type="EMBL" id="MT145197">
    <property type="protein sequence ID" value="QJI05312.1"/>
    <property type="molecule type" value="Genomic_DNA"/>
</dbReference>
<feature type="region of interest" description="Disordered" evidence="2">
    <location>
        <begin position="1"/>
        <end position="98"/>
    </location>
</feature>
<protein>
    <submittedName>
        <fullName evidence="3">Putative structural protein</fullName>
    </submittedName>
</protein>
<feature type="coiled-coil region" evidence="1">
    <location>
        <begin position="210"/>
        <end position="237"/>
    </location>
</feature>
<dbReference type="AlphaFoldDB" id="A0A6H1ZAW0"/>
<evidence type="ECO:0000313" key="7">
    <source>
        <dbReference type="EMBL" id="QJI05312.1"/>
    </source>
</evidence>
<proteinExistence type="predicted"/>
<organism evidence="3">
    <name type="scientific">viral metagenome</name>
    <dbReference type="NCBI Taxonomy" id="1070528"/>
    <lineage>
        <taxon>unclassified sequences</taxon>
        <taxon>metagenomes</taxon>
        <taxon>organismal metagenomes</taxon>
    </lineage>
</organism>
<feature type="compositionally biased region" description="Low complexity" evidence="2">
    <location>
        <begin position="77"/>
        <end position="97"/>
    </location>
</feature>
<gene>
    <name evidence="5" type="ORF">MM171A00166_0039</name>
    <name evidence="7" type="ORF">MM415A00140_0062</name>
    <name evidence="4" type="ORF">MM415B00227_0014</name>
    <name evidence="3" type="ORF">TM448A00134_0028</name>
    <name evidence="6" type="ORF">TM448B00166_0072</name>
</gene>
<evidence type="ECO:0000313" key="4">
    <source>
        <dbReference type="EMBL" id="QJA67352.1"/>
    </source>
</evidence>
<sequence length="351" mass="37426">MSDDAMTIAADAAPMPDAQVSEPAQIDSQPDTRSEPTARGSIEKAFAALESQDKVAAPQDIKPEDVGRERNPDGTFKAKAGDAPAADVDPNAADKPATTFAEAPSRFSPDAKAAWATAPEPVKAEVTRAIKELEGGIQQYQQAFEPYKDFDRQLRANGQNFQEVVAHYTGIEQLLAADPVKGLDQICQNLGTSLRDVAAHIMGQTPDQNASQQDSVIRELRQELSSLKQELGGVSTTIKTQQEQSVLSQIEQFSADKPRFDELSTDIAFFLNNGRAKDLQEAYELAERLNPGPVVAPAPAAPAAPQPDPAHTRKGQLSTTGAPSSGSNPANRKPPASARDAIDRAFAASGF</sequence>
<dbReference type="EMBL" id="MT143979">
    <property type="protein sequence ID" value="QJA44694.1"/>
    <property type="molecule type" value="Genomic_DNA"/>
</dbReference>
<name>A0A6H1ZAW0_9ZZZZ</name>
<evidence type="ECO:0000313" key="5">
    <source>
        <dbReference type="EMBL" id="QJB00796.1"/>
    </source>
</evidence>
<accession>A0A6H1ZAW0</accession>
<dbReference type="EMBL" id="MT141570">
    <property type="protein sequence ID" value="QJA67352.1"/>
    <property type="molecule type" value="Genomic_DNA"/>
</dbReference>
<dbReference type="EMBL" id="MT143701">
    <property type="protein sequence ID" value="QJB00796.1"/>
    <property type="molecule type" value="Genomic_DNA"/>
</dbReference>
<dbReference type="EMBL" id="MT144594">
    <property type="protein sequence ID" value="QJH94028.1"/>
    <property type="molecule type" value="Genomic_DNA"/>
</dbReference>
<evidence type="ECO:0000313" key="3">
    <source>
        <dbReference type="EMBL" id="QJA44694.1"/>
    </source>
</evidence>
<feature type="compositionally biased region" description="Polar residues" evidence="2">
    <location>
        <begin position="315"/>
        <end position="330"/>
    </location>
</feature>
<evidence type="ECO:0000256" key="2">
    <source>
        <dbReference type="SAM" id="MobiDB-lite"/>
    </source>
</evidence>